<feature type="domain" description="HNH nuclease" evidence="1">
    <location>
        <begin position="199"/>
        <end position="258"/>
    </location>
</feature>
<accession>A0A511NEQ4</accession>
<dbReference type="CDD" id="cd00085">
    <property type="entry name" value="HNHc"/>
    <property type="match status" value="1"/>
</dbReference>
<dbReference type="Gene3D" id="1.10.30.50">
    <property type="match status" value="1"/>
</dbReference>
<dbReference type="GO" id="GO:0004519">
    <property type="term" value="F:endonuclease activity"/>
    <property type="evidence" value="ECO:0007669"/>
    <property type="project" value="InterPro"/>
</dbReference>
<name>A0A511NEQ4_9FLAO</name>
<sequence>MNRPYTPFDIIWAKNITNSDIGQAYIDLEDEEFTLHFPTHHKGNVLSPKIGEIILLHQNINKKKVFTHLVTPIDNIRREEDRENYKYGRKVKLIAKTDASNAIPVSSTFWSNVNFQGISQGNACEIANISNVENYDILLKNIWDQFIPFFRKEFETSPIFTRSVEIEIDNSDTSLSVIEGRLRLVTHFARERDRNIIKAKKQLAIQKQNLKCEICEFSFIDKYGVEFIECHHNTPISESGVTETSLDDLSLVCSNCHRMLHKQFDGKFLTIDELKELLNTQT</sequence>
<dbReference type="STRING" id="1218108.GCA_000382425_00405"/>
<proteinExistence type="predicted"/>
<organism evidence="2 3">
    <name type="scientific">Empedobacter brevis NBRC 14943 = ATCC 43319</name>
    <dbReference type="NCBI Taxonomy" id="1218108"/>
    <lineage>
        <taxon>Bacteria</taxon>
        <taxon>Pseudomonadati</taxon>
        <taxon>Bacteroidota</taxon>
        <taxon>Flavobacteriia</taxon>
        <taxon>Flavobacteriales</taxon>
        <taxon>Weeksellaceae</taxon>
        <taxon>Empedobacter</taxon>
    </lineage>
</organism>
<dbReference type="GO" id="GO:0008270">
    <property type="term" value="F:zinc ion binding"/>
    <property type="evidence" value="ECO:0007669"/>
    <property type="project" value="InterPro"/>
</dbReference>
<evidence type="ECO:0000313" key="3">
    <source>
        <dbReference type="Proteomes" id="UP000321245"/>
    </source>
</evidence>
<dbReference type="AlphaFoldDB" id="A0A511NEQ4"/>
<dbReference type="InterPro" id="IPR002711">
    <property type="entry name" value="HNH"/>
</dbReference>
<dbReference type="Pfam" id="PF01844">
    <property type="entry name" value="HNH"/>
    <property type="match status" value="1"/>
</dbReference>
<dbReference type="OrthoDB" id="9779761at2"/>
<dbReference type="SMART" id="SM00507">
    <property type="entry name" value="HNHc"/>
    <property type="match status" value="1"/>
</dbReference>
<dbReference type="RefSeq" id="WP_019973913.1">
    <property type="nucleotide sequence ID" value="NZ_BJXC01000002.1"/>
</dbReference>
<dbReference type="GO" id="GO:0003676">
    <property type="term" value="F:nucleic acid binding"/>
    <property type="evidence" value="ECO:0007669"/>
    <property type="project" value="InterPro"/>
</dbReference>
<dbReference type="EMBL" id="BJXC01000002">
    <property type="protein sequence ID" value="GEM50801.1"/>
    <property type="molecule type" value="Genomic_DNA"/>
</dbReference>
<comment type="caution">
    <text evidence="2">The sequence shown here is derived from an EMBL/GenBank/DDBJ whole genome shotgun (WGS) entry which is preliminary data.</text>
</comment>
<dbReference type="GeneID" id="84651762"/>
<evidence type="ECO:0000313" key="2">
    <source>
        <dbReference type="EMBL" id="GEM50801.1"/>
    </source>
</evidence>
<dbReference type="InterPro" id="IPR003615">
    <property type="entry name" value="HNH_nuc"/>
</dbReference>
<evidence type="ECO:0000259" key="1">
    <source>
        <dbReference type="SMART" id="SM00507"/>
    </source>
</evidence>
<dbReference type="Proteomes" id="UP000321245">
    <property type="component" value="Unassembled WGS sequence"/>
</dbReference>
<keyword evidence="3" id="KW-1185">Reference proteome</keyword>
<gene>
    <name evidence="2" type="ORF">EB1_05910</name>
</gene>
<reference evidence="2 3" key="1">
    <citation type="submission" date="2019-07" db="EMBL/GenBank/DDBJ databases">
        <title>Whole genome shotgun sequence of Empedobacter brevis NBRC 14943.</title>
        <authorList>
            <person name="Hosoyama A."/>
            <person name="Uohara A."/>
            <person name="Ohji S."/>
            <person name="Ichikawa N."/>
        </authorList>
    </citation>
    <scope>NUCLEOTIDE SEQUENCE [LARGE SCALE GENOMIC DNA]</scope>
    <source>
        <strain evidence="2 3">NBRC 14943</strain>
    </source>
</reference>
<protein>
    <recommendedName>
        <fullName evidence="1">HNH nuclease domain-containing protein</fullName>
    </recommendedName>
</protein>